<evidence type="ECO:0000256" key="5">
    <source>
        <dbReference type="ARBA" id="ARBA00023136"/>
    </source>
</evidence>
<evidence type="ECO:0000256" key="3">
    <source>
        <dbReference type="ARBA" id="ARBA00022692"/>
    </source>
</evidence>
<dbReference type="InterPro" id="IPR012902">
    <property type="entry name" value="N_methyl_site"/>
</dbReference>
<protein>
    <submittedName>
        <fullName evidence="6">Hypothetical type II secretion system protein</fullName>
    </submittedName>
</protein>
<dbReference type="RefSeq" id="WP_051870930.1">
    <property type="nucleotide sequence ID" value="NZ_CP009043.1"/>
</dbReference>
<dbReference type="eggNOG" id="COG2165">
    <property type="taxonomic scope" value="Bacteria"/>
</dbReference>
<organism evidence="6 7">
    <name type="scientific">Campylobacter iguaniorum</name>
    <dbReference type="NCBI Taxonomy" id="1244531"/>
    <lineage>
        <taxon>Bacteria</taxon>
        <taxon>Pseudomonadati</taxon>
        <taxon>Campylobacterota</taxon>
        <taxon>Epsilonproteobacteria</taxon>
        <taxon>Campylobacterales</taxon>
        <taxon>Campylobacteraceae</taxon>
        <taxon>Campylobacter</taxon>
    </lineage>
</organism>
<sequence length="158" mass="17238">MKKGFTMIELVFVIVILGILASIAVPKLAATRDDAEVIKAVVEMKDAITQLTAYYTVNGKFLTVANGDTGGAQMDIMSPLIKEIKNRPAGKRWVDCVNMKVSNAEGLIKIVELNTPNNSPFCKALKETQALKDWTKQTQDNGGIKVGGYSLFQENSDN</sequence>
<name>A0A076FBQ7_9BACT</name>
<keyword evidence="2" id="KW-0488">Methylation</keyword>
<keyword evidence="4" id="KW-1133">Transmembrane helix</keyword>
<dbReference type="PANTHER" id="PTHR30093:SF44">
    <property type="entry name" value="TYPE II SECRETION SYSTEM CORE PROTEIN G"/>
    <property type="match status" value="1"/>
</dbReference>
<dbReference type="Proteomes" id="UP000028486">
    <property type="component" value="Chromosome"/>
</dbReference>
<keyword evidence="7" id="KW-1185">Reference proteome</keyword>
<dbReference type="Pfam" id="PF07963">
    <property type="entry name" value="N_methyl"/>
    <property type="match status" value="1"/>
</dbReference>
<evidence type="ECO:0000256" key="1">
    <source>
        <dbReference type="ARBA" id="ARBA00004167"/>
    </source>
</evidence>
<dbReference type="STRING" id="1244531.CIG2463D_1053"/>
<proteinExistence type="predicted"/>
<dbReference type="GO" id="GO:0016020">
    <property type="term" value="C:membrane"/>
    <property type="evidence" value="ECO:0007669"/>
    <property type="project" value="UniProtKB-SubCell"/>
</dbReference>
<dbReference type="SUPFAM" id="SSF54523">
    <property type="entry name" value="Pili subunits"/>
    <property type="match status" value="1"/>
</dbReference>
<dbReference type="AlphaFoldDB" id="A0A076FBQ7"/>
<evidence type="ECO:0000313" key="7">
    <source>
        <dbReference type="Proteomes" id="UP000028486"/>
    </source>
</evidence>
<dbReference type="Gene3D" id="3.30.700.10">
    <property type="entry name" value="Glycoprotein, Type 4 Pilin"/>
    <property type="match status" value="1"/>
</dbReference>
<dbReference type="KEGG" id="caj:CIG1485E_1000"/>
<accession>A0A076FBQ7</accession>
<keyword evidence="5" id="KW-0472">Membrane</keyword>
<evidence type="ECO:0000313" key="6">
    <source>
        <dbReference type="EMBL" id="AII14837.1"/>
    </source>
</evidence>
<keyword evidence="3" id="KW-0812">Transmembrane</keyword>
<evidence type="ECO:0000256" key="2">
    <source>
        <dbReference type="ARBA" id="ARBA00022481"/>
    </source>
</evidence>
<gene>
    <name evidence="6" type="ORF">CIG1485E_1000</name>
</gene>
<dbReference type="InterPro" id="IPR045584">
    <property type="entry name" value="Pilin-like"/>
</dbReference>
<evidence type="ECO:0000256" key="4">
    <source>
        <dbReference type="ARBA" id="ARBA00022989"/>
    </source>
</evidence>
<dbReference type="HOGENOM" id="CLU_122738_0_0_7"/>
<comment type="subcellular location">
    <subcellularLocation>
        <location evidence="1">Membrane</location>
        <topology evidence="1">Single-pass membrane protein</topology>
    </subcellularLocation>
</comment>
<dbReference type="NCBIfam" id="TIGR02532">
    <property type="entry name" value="IV_pilin_GFxxxE"/>
    <property type="match status" value="1"/>
</dbReference>
<reference evidence="7" key="1">
    <citation type="journal article" date="2014" name="Genome Announc.">
        <title>Complete Genome Sequence of Campylobacter iguaniorum Strain 1485ET, Isolated from a Bearded Dragon (Pogona vitticeps).</title>
        <authorList>
            <person name="Gilbert M.J."/>
            <person name="Miller W.G."/>
            <person name="Yee E."/>
            <person name="Kik M."/>
            <person name="Wagenaar J.A."/>
            <person name="Duim B."/>
        </authorList>
    </citation>
    <scope>NUCLEOTIDE SEQUENCE [LARGE SCALE GENOMIC DNA]</scope>
    <source>
        <strain evidence="7">1485E</strain>
    </source>
</reference>
<dbReference type="PANTHER" id="PTHR30093">
    <property type="entry name" value="GENERAL SECRETION PATHWAY PROTEIN G"/>
    <property type="match status" value="1"/>
</dbReference>
<dbReference type="EMBL" id="CP009043">
    <property type="protein sequence ID" value="AII14837.1"/>
    <property type="molecule type" value="Genomic_DNA"/>
</dbReference>